<comment type="caution">
    <text evidence="2">The sequence shown here is derived from an EMBL/GenBank/DDBJ whole genome shotgun (WGS) entry which is preliminary data.</text>
</comment>
<reference evidence="3" key="1">
    <citation type="journal article" date="2019" name="Int. J. Syst. Evol. Microbiol.">
        <title>The Global Catalogue of Microorganisms (GCM) 10K type strain sequencing project: providing services to taxonomists for standard genome sequencing and annotation.</title>
        <authorList>
            <consortium name="The Broad Institute Genomics Platform"/>
            <consortium name="The Broad Institute Genome Sequencing Center for Infectious Disease"/>
            <person name="Wu L."/>
            <person name="Ma J."/>
        </authorList>
    </citation>
    <scope>NUCLEOTIDE SEQUENCE [LARGE SCALE GENOMIC DNA]</scope>
    <source>
        <strain evidence="3">JCM 3369</strain>
    </source>
</reference>
<keyword evidence="1" id="KW-0732">Signal</keyword>
<evidence type="ECO:0000256" key="1">
    <source>
        <dbReference type="SAM" id="SignalP"/>
    </source>
</evidence>
<keyword evidence="3" id="KW-1185">Reference proteome</keyword>
<evidence type="ECO:0000313" key="2">
    <source>
        <dbReference type="EMBL" id="MFD1696393.1"/>
    </source>
</evidence>
<dbReference type="RefSeq" id="WP_149892727.1">
    <property type="nucleotide sequence ID" value="NZ_JBHUFA010000004.1"/>
</dbReference>
<feature type="signal peptide" evidence="1">
    <location>
        <begin position="1"/>
        <end position="33"/>
    </location>
</feature>
<dbReference type="PROSITE" id="PS51257">
    <property type="entry name" value="PROKAR_LIPOPROTEIN"/>
    <property type="match status" value="1"/>
</dbReference>
<dbReference type="Proteomes" id="UP001597327">
    <property type="component" value="Unassembled WGS sequence"/>
</dbReference>
<organism evidence="2 3">
    <name type="scientific">Roseibium aestuarii</name>
    <dbReference type="NCBI Taxonomy" id="2600299"/>
    <lineage>
        <taxon>Bacteria</taxon>
        <taxon>Pseudomonadati</taxon>
        <taxon>Pseudomonadota</taxon>
        <taxon>Alphaproteobacteria</taxon>
        <taxon>Hyphomicrobiales</taxon>
        <taxon>Stappiaceae</taxon>
        <taxon>Roseibium</taxon>
    </lineage>
</organism>
<accession>A0ABW4JZ27</accession>
<sequence>MRPSHQRALMLMMLLGTACLTAGLSVAPSNVLAQSGGASALYGQNTSDPRARLPSAEQQLNENRTRQLNDLHTRQLNERLDRMRRQEFQQMLGTPCANGVAPPCKSHY</sequence>
<name>A0ABW4JZ27_9HYPH</name>
<dbReference type="EMBL" id="JBHUFA010000004">
    <property type="protein sequence ID" value="MFD1696393.1"/>
    <property type="molecule type" value="Genomic_DNA"/>
</dbReference>
<gene>
    <name evidence="2" type="ORF">ACFSC7_12760</name>
</gene>
<proteinExistence type="predicted"/>
<evidence type="ECO:0000313" key="3">
    <source>
        <dbReference type="Proteomes" id="UP001597327"/>
    </source>
</evidence>
<protein>
    <submittedName>
        <fullName evidence="2">Uncharacterized protein</fullName>
    </submittedName>
</protein>
<feature type="chain" id="PRO_5046440415" evidence="1">
    <location>
        <begin position="34"/>
        <end position="108"/>
    </location>
</feature>